<dbReference type="GO" id="GO:0000978">
    <property type="term" value="F:RNA polymerase II cis-regulatory region sequence-specific DNA binding"/>
    <property type="evidence" value="ECO:0007669"/>
    <property type="project" value="TreeGrafter"/>
</dbReference>
<dbReference type="AlphaFoldDB" id="A0AAV9JJ41"/>
<feature type="domain" description="C2H2-type" evidence="8">
    <location>
        <begin position="192"/>
        <end position="222"/>
    </location>
</feature>
<dbReference type="SMART" id="SM00355">
    <property type="entry name" value="ZnF_C2H2"/>
    <property type="match status" value="3"/>
</dbReference>
<dbReference type="PANTHER" id="PTHR14003">
    <property type="entry name" value="TRANSCRIPTIONAL REPRESSOR PROTEIN YY"/>
    <property type="match status" value="1"/>
</dbReference>
<dbReference type="GO" id="GO:0000785">
    <property type="term" value="C:chromatin"/>
    <property type="evidence" value="ECO:0007669"/>
    <property type="project" value="TreeGrafter"/>
</dbReference>
<reference evidence="9 10" key="1">
    <citation type="submission" date="2021-11" db="EMBL/GenBank/DDBJ databases">
        <title>Black yeast isolated from Biological Soil Crust.</title>
        <authorList>
            <person name="Kurbessoian T."/>
        </authorList>
    </citation>
    <scope>NUCLEOTIDE SEQUENCE [LARGE SCALE GENOMIC DNA]</scope>
    <source>
        <strain evidence="9 10">CCFEE 5522</strain>
    </source>
</reference>
<evidence type="ECO:0000256" key="2">
    <source>
        <dbReference type="ARBA" id="ARBA00022737"/>
    </source>
</evidence>
<organism evidence="9 10">
    <name type="scientific">Oleoguttula mirabilis</name>
    <dbReference type="NCBI Taxonomy" id="1507867"/>
    <lineage>
        <taxon>Eukaryota</taxon>
        <taxon>Fungi</taxon>
        <taxon>Dikarya</taxon>
        <taxon>Ascomycota</taxon>
        <taxon>Pezizomycotina</taxon>
        <taxon>Dothideomycetes</taxon>
        <taxon>Dothideomycetidae</taxon>
        <taxon>Mycosphaerellales</taxon>
        <taxon>Teratosphaeriaceae</taxon>
        <taxon>Oleoguttula</taxon>
    </lineage>
</organism>
<dbReference type="PANTHER" id="PTHR14003:SF19">
    <property type="entry name" value="YY2 TRANSCRIPTION FACTOR"/>
    <property type="match status" value="1"/>
</dbReference>
<evidence type="ECO:0000256" key="4">
    <source>
        <dbReference type="ARBA" id="ARBA00022833"/>
    </source>
</evidence>
<evidence type="ECO:0000256" key="7">
    <source>
        <dbReference type="SAM" id="MobiDB-lite"/>
    </source>
</evidence>
<dbReference type="GO" id="GO:0008270">
    <property type="term" value="F:zinc ion binding"/>
    <property type="evidence" value="ECO:0007669"/>
    <property type="project" value="UniProtKB-KW"/>
</dbReference>
<accession>A0AAV9JJ41</accession>
<evidence type="ECO:0000313" key="10">
    <source>
        <dbReference type="Proteomes" id="UP001324427"/>
    </source>
</evidence>
<keyword evidence="4" id="KW-0862">Zinc</keyword>
<dbReference type="GO" id="GO:0000981">
    <property type="term" value="F:DNA-binding transcription factor activity, RNA polymerase II-specific"/>
    <property type="evidence" value="ECO:0007669"/>
    <property type="project" value="TreeGrafter"/>
</dbReference>
<evidence type="ECO:0000256" key="5">
    <source>
        <dbReference type="ARBA" id="ARBA00044085"/>
    </source>
</evidence>
<evidence type="ECO:0000313" key="9">
    <source>
        <dbReference type="EMBL" id="KAK4544971.1"/>
    </source>
</evidence>
<sequence>MLPDALWDPLQQPSSSTVAYDASPSLSSYSTSSRPSATSSPYARSEGYLRTVGSPKIKLEDLQDPSTPRVHLFSEGAPLDLSAHVDHGDPFSHHSHPLEERAQSGWLTASDSHVDTDFEDIKPSLRSHRPAYRKAFSSNDVYEELLEDRQKRGFTKPENANCQCDQCGKLFQRSYNLKAHMDTHDPHRNQPHTCQTPGCDKRFVRRTDLLRHEQSVHLKARNYACLLCDSAFARKDTLRRHVDDGCPKRPEVKKRVSKVRRPSNANAGAGRQSFQHTKESTTAPSPLRLPAQFP</sequence>
<dbReference type="PROSITE" id="PS50157">
    <property type="entry name" value="ZINC_FINGER_C2H2_2"/>
    <property type="match status" value="3"/>
</dbReference>
<evidence type="ECO:0000256" key="3">
    <source>
        <dbReference type="ARBA" id="ARBA00022771"/>
    </source>
</evidence>
<keyword evidence="10" id="KW-1185">Reference proteome</keyword>
<feature type="compositionally biased region" description="Polar residues" evidence="7">
    <location>
        <begin position="272"/>
        <end position="284"/>
    </location>
</feature>
<protein>
    <recommendedName>
        <fullName evidence="5">C2H2 type master regulator of conidiophore development brlA</fullName>
    </recommendedName>
</protein>
<dbReference type="PROSITE" id="PS00028">
    <property type="entry name" value="ZINC_FINGER_C2H2_1"/>
    <property type="match status" value="2"/>
</dbReference>
<comment type="caution">
    <text evidence="9">The sequence shown here is derived from an EMBL/GenBank/DDBJ whole genome shotgun (WGS) entry which is preliminary data.</text>
</comment>
<dbReference type="EMBL" id="JAVFHQ010000022">
    <property type="protein sequence ID" value="KAK4544971.1"/>
    <property type="molecule type" value="Genomic_DNA"/>
</dbReference>
<dbReference type="SUPFAM" id="SSF57667">
    <property type="entry name" value="beta-beta-alpha zinc fingers"/>
    <property type="match status" value="2"/>
</dbReference>
<dbReference type="Pfam" id="PF00096">
    <property type="entry name" value="zf-C2H2"/>
    <property type="match status" value="2"/>
</dbReference>
<dbReference type="InterPro" id="IPR036236">
    <property type="entry name" value="Znf_C2H2_sf"/>
</dbReference>
<feature type="region of interest" description="Disordered" evidence="7">
    <location>
        <begin position="248"/>
        <end position="294"/>
    </location>
</feature>
<dbReference type="Gene3D" id="3.30.160.60">
    <property type="entry name" value="Classic Zinc Finger"/>
    <property type="match status" value="2"/>
</dbReference>
<keyword evidence="2" id="KW-0677">Repeat</keyword>
<gene>
    <name evidence="9" type="ORF">LTR36_003876</name>
</gene>
<dbReference type="InterPro" id="IPR013087">
    <property type="entry name" value="Znf_C2H2_type"/>
</dbReference>
<dbReference type="Proteomes" id="UP001324427">
    <property type="component" value="Unassembled WGS sequence"/>
</dbReference>
<feature type="domain" description="C2H2-type" evidence="8">
    <location>
        <begin position="162"/>
        <end position="189"/>
    </location>
</feature>
<dbReference type="FunFam" id="3.30.160.60:FF:000446">
    <property type="entry name" value="Zinc finger protein"/>
    <property type="match status" value="1"/>
</dbReference>
<evidence type="ECO:0000256" key="6">
    <source>
        <dbReference type="PROSITE-ProRule" id="PRU00042"/>
    </source>
</evidence>
<feature type="domain" description="C2H2-type" evidence="8">
    <location>
        <begin position="223"/>
        <end position="250"/>
    </location>
</feature>
<evidence type="ECO:0000256" key="1">
    <source>
        <dbReference type="ARBA" id="ARBA00022723"/>
    </source>
</evidence>
<evidence type="ECO:0000259" key="8">
    <source>
        <dbReference type="PROSITE" id="PS50157"/>
    </source>
</evidence>
<feature type="compositionally biased region" description="Low complexity" evidence="7">
    <location>
        <begin position="22"/>
        <end position="45"/>
    </location>
</feature>
<name>A0AAV9JJ41_9PEZI</name>
<proteinExistence type="predicted"/>
<keyword evidence="1" id="KW-0479">Metal-binding</keyword>
<feature type="region of interest" description="Disordered" evidence="7">
    <location>
        <begin position="1"/>
        <end position="47"/>
    </location>
</feature>
<dbReference type="GO" id="GO:0005667">
    <property type="term" value="C:transcription regulator complex"/>
    <property type="evidence" value="ECO:0007669"/>
    <property type="project" value="TreeGrafter"/>
</dbReference>
<keyword evidence="3 6" id="KW-0863">Zinc-finger</keyword>